<protein>
    <submittedName>
        <fullName evidence="1">Uncharacterized protein</fullName>
    </submittedName>
</protein>
<gene>
    <name evidence="1" type="ORF">CYJ32_07615</name>
</gene>
<dbReference type="RefSeq" id="WP_049217252.1">
    <property type="nucleotide sequence ID" value="NZ_JVKN01000015.1"/>
</dbReference>
<evidence type="ECO:0000313" key="1">
    <source>
        <dbReference type="EMBL" id="PKZ13998.1"/>
    </source>
</evidence>
<comment type="caution">
    <text evidence="1">The sequence shown here is derived from an EMBL/GenBank/DDBJ whole genome shotgun (WGS) entry which is preliminary data.</text>
</comment>
<accession>A0A2I1M1J2</accession>
<organism evidence="1 2">
    <name type="scientific">Alloscardovia omnicolens</name>
    <dbReference type="NCBI Taxonomy" id="419015"/>
    <lineage>
        <taxon>Bacteria</taxon>
        <taxon>Bacillati</taxon>
        <taxon>Actinomycetota</taxon>
        <taxon>Actinomycetes</taxon>
        <taxon>Bifidobacteriales</taxon>
        <taxon>Bifidobacteriaceae</taxon>
        <taxon>Alloscardovia</taxon>
    </lineage>
</organism>
<proteinExistence type="predicted"/>
<dbReference type="EMBL" id="PKGU01000007">
    <property type="protein sequence ID" value="PKZ13998.1"/>
    <property type="molecule type" value="Genomic_DNA"/>
</dbReference>
<reference evidence="1 2" key="1">
    <citation type="submission" date="2017-12" db="EMBL/GenBank/DDBJ databases">
        <title>Phylogenetic diversity of female urinary microbiome.</title>
        <authorList>
            <person name="Thomas-White K."/>
            <person name="Wolfe A.J."/>
        </authorList>
    </citation>
    <scope>NUCLEOTIDE SEQUENCE [LARGE SCALE GENOMIC DNA]</scope>
    <source>
        <strain evidence="1 2">UMB0064</strain>
    </source>
</reference>
<dbReference type="AlphaFoldDB" id="A0A2I1M1J2"/>
<dbReference type="Proteomes" id="UP000242263">
    <property type="component" value="Unassembled WGS sequence"/>
</dbReference>
<name>A0A2I1M1J2_9BIFI</name>
<sequence>MTELNGVSYAPVADDVATGNDRDWLFDRFGEPHAVAVTIDLASFASVVDAGDTSSEGTIPSGLFLEVADNGVATLAGASSTKINAVLADPIKVKFTKTGLSGKLVVSAIWNAVIRRDRIKNNNAGQKFATTSLYNYTGSGVPTSLPAAPQV</sequence>
<evidence type="ECO:0000313" key="2">
    <source>
        <dbReference type="Proteomes" id="UP000242263"/>
    </source>
</evidence>